<dbReference type="WBParaSite" id="Hba_06605">
    <property type="protein sequence ID" value="Hba_06605"/>
    <property type="gene ID" value="Hba_06605"/>
</dbReference>
<evidence type="ECO:0000313" key="1">
    <source>
        <dbReference type="Proteomes" id="UP000095283"/>
    </source>
</evidence>
<reference evidence="2" key="1">
    <citation type="submission" date="2016-11" db="UniProtKB">
        <authorList>
            <consortium name="WormBaseParasite"/>
        </authorList>
    </citation>
    <scope>IDENTIFICATION</scope>
</reference>
<keyword evidence="1" id="KW-1185">Reference proteome</keyword>
<accession>A0A1I7WN76</accession>
<dbReference type="AlphaFoldDB" id="A0A1I7WN76"/>
<protein>
    <submittedName>
        <fullName evidence="2">Uncharacterized protein</fullName>
    </submittedName>
</protein>
<sequence length="37" mass="3623">MSCSLFHGGSDACGVVAGGGTEAMLLACLGTAFVFEL</sequence>
<dbReference type="Proteomes" id="UP000095283">
    <property type="component" value="Unplaced"/>
</dbReference>
<name>A0A1I7WN76_HETBA</name>
<evidence type="ECO:0000313" key="2">
    <source>
        <dbReference type="WBParaSite" id="Hba_06605"/>
    </source>
</evidence>
<organism evidence="1 2">
    <name type="scientific">Heterorhabditis bacteriophora</name>
    <name type="common">Entomopathogenic nematode worm</name>
    <dbReference type="NCBI Taxonomy" id="37862"/>
    <lineage>
        <taxon>Eukaryota</taxon>
        <taxon>Metazoa</taxon>
        <taxon>Ecdysozoa</taxon>
        <taxon>Nematoda</taxon>
        <taxon>Chromadorea</taxon>
        <taxon>Rhabditida</taxon>
        <taxon>Rhabditina</taxon>
        <taxon>Rhabditomorpha</taxon>
        <taxon>Strongyloidea</taxon>
        <taxon>Heterorhabditidae</taxon>
        <taxon>Heterorhabditis</taxon>
    </lineage>
</organism>
<proteinExistence type="predicted"/>